<evidence type="ECO:0000313" key="3">
    <source>
        <dbReference type="Ensembl" id="ENSSFAP00005042589.1"/>
    </source>
</evidence>
<dbReference type="GO" id="GO:1904273">
    <property type="term" value="P:L-alanine import across plasma membrane"/>
    <property type="evidence" value="ECO:0007669"/>
    <property type="project" value="TreeGrafter"/>
</dbReference>
<feature type="domain" description="Solute carrier family 3 member 2 N-terminal" evidence="2">
    <location>
        <begin position="45"/>
        <end position="105"/>
    </location>
</feature>
<dbReference type="Pfam" id="PF16028">
    <property type="entry name" value="SLC3A2_N"/>
    <property type="match status" value="1"/>
</dbReference>
<dbReference type="Ensembl" id="ENSSFAT00005044130.1">
    <property type="protein sequence ID" value="ENSSFAP00005042589.1"/>
    <property type="gene ID" value="ENSSFAG00005021130.1"/>
</dbReference>
<accession>A0A672INC0</accession>
<dbReference type="GO" id="GO:0015823">
    <property type="term" value="P:phenylalanine transport"/>
    <property type="evidence" value="ECO:0007669"/>
    <property type="project" value="TreeGrafter"/>
</dbReference>
<dbReference type="GO" id="GO:0015190">
    <property type="term" value="F:L-leucine transmembrane transporter activity"/>
    <property type="evidence" value="ECO:0007669"/>
    <property type="project" value="TreeGrafter"/>
</dbReference>
<dbReference type="GO" id="GO:0015173">
    <property type="term" value="F:aromatic amino acid transmembrane transporter activity"/>
    <property type="evidence" value="ECO:0007669"/>
    <property type="project" value="TreeGrafter"/>
</dbReference>
<name>A0A672INC0_SALFA</name>
<dbReference type="GO" id="GO:0015180">
    <property type="term" value="F:L-alanine transmembrane transporter activity"/>
    <property type="evidence" value="ECO:0007669"/>
    <property type="project" value="TreeGrafter"/>
</dbReference>
<dbReference type="InterPro" id="IPR031984">
    <property type="entry name" value="SLC3A2_N"/>
</dbReference>
<keyword evidence="4" id="KW-1185">Reference proteome</keyword>
<sequence>MPLNAGDAEYGSMSGNGLAGNVDSSETAPLLMPEPDREPVQPWAPLSKGELQAVAGGPGWRKARCYLVLLFWLSWLAILSTAVAIIIYSPRPVVPQLQWWQRAPFFQVEPQLLLQADRLQLNFSGKRHLYSAEVQRRSYTALPS</sequence>
<dbReference type="GO" id="GO:0016324">
    <property type="term" value="C:apical plasma membrane"/>
    <property type="evidence" value="ECO:0007669"/>
    <property type="project" value="TreeGrafter"/>
</dbReference>
<dbReference type="GO" id="GO:0016323">
    <property type="term" value="C:basolateral plasma membrane"/>
    <property type="evidence" value="ECO:0007669"/>
    <property type="project" value="TreeGrafter"/>
</dbReference>
<dbReference type="PANTHER" id="PTHR46673:SF2">
    <property type="entry name" value="4F2 CELL-SURFACE ANTIGEN HEAVY CHAIN-LIKE"/>
    <property type="match status" value="1"/>
</dbReference>
<reference evidence="3" key="3">
    <citation type="submission" date="2025-09" db="UniProtKB">
        <authorList>
            <consortium name="Ensembl"/>
        </authorList>
    </citation>
    <scope>IDENTIFICATION</scope>
</reference>
<proteinExistence type="predicted"/>
<dbReference type="InParanoid" id="A0A672INC0"/>
<dbReference type="Proteomes" id="UP000472267">
    <property type="component" value="Chromosome 14"/>
</dbReference>
<keyword evidence="1" id="KW-1133">Transmembrane helix</keyword>
<dbReference type="InterPro" id="IPR042280">
    <property type="entry name" value="SLC3A2"/>
</dbReference>
<evidence type="ECO:0000313" key="4">
    <source>
        <dbReference type="Proteomes" id="UP000472267"/>
    </source>
</evidence>
<organism evidence="3 4">
    <name type="scientific">Salarias fasciatus</name>
    <name type="common">Jewelled blenny</name>
    <name type="synonym">Blennius fasciatus</name>
    <dbReference type="NCBI Taxonomy" id="181472"/>
    <lineage>
        <taxon>Eukaryota</taxon>
        <taxon>Metazoa</taxon>
        <taxon>Chordata</taxon>
        <taxon>Craniata</taxon>
        <taxon>Vertebrata</taxon>
        <taxon>Euteleostomi</taxon>
        <taxon>Actinopterygii</taxon>
        <taxon>Neopterygii</taxon>
        <taxon>Teleostei</taxon>
        <taxon>Neoteleostei</taxon>
        <taxon>Acanthomorphata</taxon>
        <taxon>Ovalentaria</taxon>
        <taxon>Blenniimorphae</taxon>
        <taxon>Blenniiformes</taxon>
        <taxon>Blennioidei</taxon>
        <taxon>Blenniidae</taxon>
        <taxon>Salariinae</taxon>
        <taxon>Salarias</taxon>
    </lineage>
</organism>
<evidence type="ECO:0000259" key="2">
    <source>
        <dbReference type="Pfam" id="PF16028"/>
    </source>
</evidence>
<dbReference type="PANTHER" id="PTHR46673">
    <property type="entry name" value="4F2 CELL-SURFACE ANTIGEN HEAVY CHAIN"/>
    <property type="match status" value="1"/>
</dbReference>
<dbReference type="AlphaFoldDB" id="A0A672INC0"/>
<evidence type="ECO:0000256" key="1">
    <source>
        <dbReference type="SAM" id="Phobius"/>
    </source>
</evidence>
<dbReference type="GO" id="GO:1903801">
    <property type="term" value="P:L-leucine import across plasma membrane"/>
    <property type="evidence" value="ECO:0007669"/>
    <property type="project" value="TreeGrafter"/>
</dbReference>
<reference evidence="3" key="1">
    <citation type="submission" date="2019-06" db="EMBL/GenBank/DDBJ databases">
        <authorList>
            <consortium name="Wellcome Sanger Institute Data Sharing"/>
        </authorList>
    </citation>
    <scope>NUCLEOTIDE SEQUENCE [LARGE SCALE GENOMIC DNA]</scope>
</reference>
<keyword evidence="1" id="KW-0812">Transmembrane</keyword>
<feature type="transmembrane region" description="Helical" evidence="1">
    <location>
        <begin position="66"/>
        <end position="88"/>
    </location>
</feature>
<keyword evidence="1" id="KW-0472">Membrane</keyword>
<reference evidence="3" key="2">
    <citation type="submission" date="2025-08" db="UniProtKB">
        <authorList>
            <consortium name="Ensembl"/>
        </authorList>
    </citation>
    <scope>IDENTIFICATION</scope>
</reference>
<protein>
    <recommendedName>
        <fullName evidence="2">Solute carrier family 3 member 2 N-terminal domain-containing protein</fullName>
    </recommendedName>
</protein>